<comment type="function">
    <text evidence="1">Catalyzes the cleavage of 5-oxoproline to form L-glutamate coupled to the hydrolysis of ATP to ADP and inorganic phosphate.</text>
</comment>
<dbReference type="InterPro" id="IPR005501">
    <property type="entry name" value="LamB/YcsF/PxpA-like"/>
</dbReference>
<dbReference type="AlphaFoldDB" id="A0A2R8AQ40"/>
<gene>
    <name evidence="1" type="primary">pxpA</name>
    <name evidence="2" type="ORF">PRI8871_00727</name>
</gene>
<evidence type="ECO:0000313" key="2">
    <source>
        <dbReference type="EMBL" id="SPF78135.1"/>
    </source>
</evidence>
<comment type="similarity">
    <text evidence="1">Belongs to the LamB/PxpA family.</text>
</comment>
<name>A0A2R8AQ40_9RHOB</name>
<dbReference type="CDD" id="cd10787">
    <property type="entry name" value="LamB_YcsF_like"/>
    <property type="match status" value="1"/>
</dbReference>
<dbReference type="SUPFAM" id="SSF88713">
    <property type="entry name" value="Glycoside hydrolase/deacetylase"/>
    <property type="match status" value="1"/>
</dbReference>
<keyword evidence="1" id="KW-0547">Nucleotide-binding</keyword>
<dbReference type="EC" id="3.5.2.9" evidence="1"/>
<dbReference type="RefSeq" id="WP_108884806.1">
    <property type="nucleotide sequence ID" value="NZ_OMOJ01000001.1"/>
</dbReference>
<dbReference type="InterPro" id="IPR011330">
    <property type="entry name" value="Glyco_hydro/deAcase_b/a-brl"/>
</dbReference>
<organism evidence="2 3">
    <name type="scientific">Pseudoprimorskyibacter insulae</name>
    <dbReference type="NCBI Taxonomy" id="1695997"/>
    <lineage>
        <taxon>Bacteria</taxon>
        <taxon>Pseudomonadati</taxon>
        <taxon>Pseudomonadota</taxon>
        <taxon>Alphaproteobacteria</taxon>
        <taxon>Rhodobacterales</taxon>
        <taxon>Paracoccaceae</taxon>
        <taxon>Pseudoprimorskyibacter</taxon>
    </lineage>
</organism>
<protein>
    <recommendedName>
        <fullName evidence="1">5-oxoprolinase subunit A</fullName>
        <shortName evidence="1">5-OPase subunit A</shortName>
        <ecNumber evidence="1">3.5.2.9</ecNumber>
    </recommendedName>
    <alternativeName>
        <fullName evidence="1">5-oxoprolinase (ATP-hydrolyzing) subunit A</fullName>
    </alternativeName>
</protein>
<evidence type="ECO:0000256" key="1">
    <source>
        <dbReference type="HAMAP-Rule" id="MF_00691"/>
    </source>
</evidence>
<keyword evidence="1" id="KW-0378">Hydrolase</keyword>
<evidence type="ECO:0000313" key="3">
    <source>
        <dbReference type="Proteomes" id="UP000244904"/>
    </source>
</evidence>
<dbReference type="Gene3D" id="3.20.20.370">
    <property type="entry name" value="Glycoside hydrolase/deacetylase"/>
    <property type="match status" value="1"/>
</dbReference>
<proteinExistence type="inferred from homology"/>
<dbReference type="GO" id="GO:0005524">
    <property type="term" value="F:ATP binding"/>
    <property type="evidence" value="ECO:0007669"/>
    <property type="project" value="UniProtKB-UniRule"/>
</dbReference>
<dbReference type="OrthoDB" id="9773478at2"/>
<reference evidence="3" key="1">
    <citation type="submission" date="2018-03" db="EMBL/GenBank/DDBJ databases">
        <authorList>
            <person name="Rodrigo-Torres L."/>
            <person name="Arahal R. D."/>
            <person name="Lucena T."/>
        </authorList>
    </citation>
    <scope>NUCLEOTIDE SEQUENCE [LARGE SCALE GENOMIC DNA]</scope>
    <source>
        <strain evidence="3">CECT 8871</strain>
    </source>
</reference>
<dbReference type="EMBL" id="OMOJ01000001">
    <property type="protein sequence ID" value="SPF78135.1"/>
    <property type="molecule type" value="Genomic_DNA"/>
</dbReference>
<keyword evidence="3" id="KW-1185">Reference proteome</keyword>
<dbReference type="PANTHER" id="PTHR30292">
    <property type="entry name" value="UNCHARACTERIZED PROTEIN YBGL-RELATED"/>
    <property type="match status" value="1"/>
</dbReference>
<comment type="subunit">
    <text evidence="1">Forms a complex composed of PxpA, PxpB and PxpC.</text>
</comment>
<sequence length="256" mass="26517">MPTIDLNADLGESFGPWPMGRDADLLGIVTSANIACGMHAGDWDVMAKTIAAAAENGVGVGAHPGFPDLQGFGRRDMAMPVDSLRNLVCYQVGAARAMAEAAGAQLRHVKLHGAMANMASRDLAVARACLEGAKLAAPGVIAVVITGTCQQQAAQDLGLPWAGEVFADRAYQSDLTLVPRGQPGAVLHDPTDAASRVLRMIEAGGIETQDGQICPAAVDTICLHGDGDTAIAMARAIREMLEQSGITLCSFTGRQG</sequence>
<dbReference type="NCBIfam" id="NF003814">
    <property type="entry name" value="PRK05406.1-3"/>
    <property type="match status" value="1"/>
</dbReference>
<dbReference type="GO" id="GO:0005975">
    <property type="term" value="P:carbohydrate metabolic process"/>
    <property type="evidence" value="ECO:0007669"/>
    <property type="project" value="InterPro"/>
</dbReference>
<dbReference type="Pfam" id="PF03746">
    <property type="entry name" value="LamB_YcsF"/>
    <property type="match status" value="1"/>
</dbReference>
<dbReference type="Proteomes" id="UP000244904">
    <property type="component" value="Unassembled WGS sequence"/>
</dbReference>
<dbReference type="PANTHER" id="PTHR30292:SF0">
    <property type="entry name" value="5-OXOPROLINASE SUBUNIT A"/>
    <property type="match status" value="1"/>
</dbReference>
<dbReference type="NCBIfam" id="NF003816">
    <property type="entry name" value="PRK05406.1-5"/>
    <property type="match status" value="1"/>
</dbReference>
<dbReference type="HAMAP" id="MF_00691">
    <property type="entry name" value="PxpA"/>
    <property type="match status" value="1"/>
</dbReference>
<accession>A0A2R8AQ40</accession>
<keyword evidence="1" id="KW-0067">ATP-binding</keyword>
<dbReference type="GO" id="GO:0017168">
    <property type="term" value="F:5-oxoprolinase (ATP-hydrolyzing) activity"/>
    <property type="evidence" value="ECO:0007669"/>
    <property type="project" value="UniProtKB-UniRule"/>
</dbReference>
<comment type="catalytic activity">
    <reaction evidence="1">
        <text>5-oxo-L-proline + ATP + 2 H2O = L-glutamate + ADP + phosphate + H(+)</text>
        <dbReference type="Rhea" id="RHEA:10348"/>
        <dbReference type="ChEBI" id="CHEBI:15377"/>
        <dbReference type="ChEBI" id="CHEBI:15378"/>
        <dbReference type="ChEBI" id="CHEBI:29985"/>
        <dbReference type="ChEBI" id="CHEBI:30616"/>
        <dbReference type="ChEBI" id="CHEBI:43474"/>
        <dbReference type="ChEBI" id="CHEBI:58402"/>
        <dbReference type="ChEBI" id="CHEBI:456216"/>
        <dbReference type="EC" id="3.5.2.9"/>
    </reaction>
</comment>